<protein>
    <submittedName>
        <fullName evidence="2">SEC-C motif-containing protein</fullName>
    </submittedName>
</protein>
<dbReference type="Pfam" id="PF17775">
    <property type="entry name" value="YchJ_M-like"/>
    <property type="match status" value="1"/>
</dbReference>
<dbReference type="SUPFAM" id="SSF54427">
    <property type="entry name" value="NTF2-like"/>
    <property type="match status" value="1"/>
</dbReference>
<evidence type="ECO:0000259" key="1">
    <source>
        <dbReference type="Pfam" id="PF17775"/>
    </source>
</evidence>
<dbReference type="InterPro" id="IPR004027">
    <property type="entry name" value="SEC_C_motif"/>
</dbReference>
<dbReference type="RefSeq" id="WP_236824062.1">
    <property type="nucleotide sequence ID" value="NZ_CP016605.1"/>
</dbReference>
<dbReference type="AlphaFoldDB" id="A0A4R2MUF6"/>
<gene>
    <name evidence="2" type="ORF">EV697_104117</name>
</gene>
<organism evidence="2 3">
    <name type="scientific">Bisgaardia hudsonensis</name>
    <dbReference type="NCBI Taxonomy" id="109472"/>
    <lineage>
        <taxon>Bacteria</taxon>
        <taxon>Pseudomonadati</taxon>
        <taxon>Pseudomonadota</taxon>
        <taxon>Gammaproteobacteria</taxon>
        <taxon>Pasteurellales</taxon>
        <taxon>Pasteurellaceae</taxon>
        <taxon>Bisgaardia</taxon>
    </lineage>
</organism>
<proteinExistence type="predicted"/>
<evidence type="ECO:0000313" key="3">
    <source>
        <dbReference type="Proteomes" id="UP000294841"/>
    </source>
</evidence>
<dbReference type="InterPro" id="IPR032710">
    <property type="entry name" value="NTF2-like_dom_sf"/>
</dbReference>
<dbReference type="PANTHER" id="PTHR33747">
    <property type="entry name" value="UPF0225 PROTEIN SCO1677"/>
    <property type="match status" value="1"/>
</dbReference>
<dbReference type="Proteomes" id="UP000294841">
    <property type="component" value="Unassembled WGS sequence"/>
</dbReference>
<name>A0A4R2MUF6_9PAST</name>
<dbReference type="PANTHER" id="PTHR33747:SF1">
    <property type="entry name" value="ADENYLATE CYCLASE-ASSOCIATED CAP C-TERMINAL DOMAIN-CONTAINING PROTEIN"/>
    <property type="match status" value="1"/>
</dbReference>
<keyword evidence="3" id="KW-1185">Reference proteome</keyword>
<dbReference type="InterPro" id="IPR048469">
    <property type="entry name" value="YchJ-like_M"/>
</dbReference>
<reference evidence="2 3" key="1">
    <citation type="submission" date="2019-03" db="EMBL/GenBank/DDBJ databases">
        <title>Genomic Encyclopedia of Type Strains, Phase IV (KMG-IV): sequencing the most valuable type-strain genomes for metagenomic binning, comparative biology and taxonomic classification.</title>
        <authorList>
            <person name="Goeker M."/>
        </authorList>
    </citation>
    <scope>NUCLEOTIDE SEQUENCE [LARGE SCALE GENOMIC DNA]</scope>
    <source>
        <strain evidence="2 3">DSM 28231</strain>
    </source>
</reference>
<dbReference type="Gene3D" id="3.10.450.50">
    <property type="match status" value="1"/>
</dbReference>
<dbReference type="Pfam" id="PF02810">
    <property type="entry name" value="SEC-C"/>
    <property type="match status" value="2"/>
</dbReference>
<dbReference type="NCBIfam" id="NF002486">
    <property type="entry name" value="PRK01752.1"/>
    <property type="match status" value="1"/>
</dbReference>
<evidence type="ECO:0000313" key="2">
    <source>
        <dbReference type="EMBL" id="TCP12310.1"/>
    </source>
</evidence>
<dbReference type="SUPFAM" id="SSF103642">
    <property type="entry name" value="Sec-C motif"/>
    <property type="match status" value="1"/>
</dbReference>
<dbReference type="EMBL" id="SLXI01000004">
    <property type="protein sequence ID" value="TCP12310.1"/>
    <property type="molecule type" value="Genomic_DNA"/>
</dbReference>
<accession>A0A4R2MUF6</accession>
<feature type="domain" description="YchJ-like middle NTF2-like" evidence="1">
    <location>
        <begin position="29"/>
        <end position="126"/>
    </location>
</feature>
<sequence>MTALCPCQYGKQYQDCCGLLHSYQIRAKNAEQLMRSRYSAFVINNIDYIVATTIPSQQPLLDIEALTQWSLSAKWQGLEIVEYIDKLTSNHSAVEFKAFFIQNENLHIHHEKSLFVRINDVWYFADPTVNLPTMKKPCICGSGKKFKSCCGEMLWQFYLAN</sequence>
<comment type="caution">
    <text evidence="2">The sequence shown here is derived from an EMBL/GenBank/DDBJ whole genome shotgun (WGS) entry which is preliminary data.</text>
</comment>